<evidence type="ECO:0000259" key="1">
    <source>
        <dbReference type="Pfam" id="PF12770"/>
    </source>
</evidence>
<accession>A0A3S9HVU1</accession>
<feature type="domain" description="CHAT" evidence="1">
    <location>
        <begin position="103"/>
        <end position="216"/>
    </location>
</feature>
<reference evidence="3 4" key="1">
    <citation type="submission" date="2018-12" db="EMBL/GenBank/DDBJ databases">
        <authorList>
            <person name="Li K."/>
        </authorList>
    </citation>
    <scope>NUCLEOTIDE SEQUENCE [LARGE SCALE GENOMIC DNA]</scope>
    <source>
        <strain evidence="4">CR22</strain>
    </source>
</reference>
<sequence length="291" mass="31428">MAALTAGRLQQDGVLRVLAELYADPLSAELLLRGLGADLTRLPPFGGSQAPLGHWFRICLTIEHGAFGFTLEDLVRAAHRDFPSNDLLGRYARPRASDGTPDDRLTVLCLLAGPREASRLQLRHEFRTIEEAARRGRRRTLDIRLSAATRRRDLLPALTEHKPDVLHFGGHGSPDGHLLLEGDDGSVAPVRAEALGAALDAVGGVPVAVLNACHLGRYLDVVRPYVGEVIGSPAKLDDDDALAFCRDYYASLALGESWEGAFKQARAGVGLGRPGPPDLRREVGFREADAV</sequence>
<dbReference type="Pfam" id="PF12770">
    <property type="entry name" value="CHAT"/>
    <property type="match status" value="1"/>
</dbReference>
<evidence type="ECO:0000313" key="4">
    <source>
        <dbReference type="Proteomes" id="UP000280197"/>
    </source>
</evidence>
<dbReference type="RefSeq" id="WP_126270574.1">
    <property type="nucleotide sequence ID" value="NZ_CP034463.1"/>
</dbReference>
<evidence type="ECO:0000259" key="2">
    <source>
        <dbReference type="Pfam" id="PF19955"/>
    </source>
</evidence>
<evidence type="ECO:0008006" key="5">
    <source>
        <dbReference type="Google" id="ProtNLM"/>
    </source>
</evidence>
<proteinExistence type="predicted"/>
<gene>
    <name evidence="3" type="ORF">EJC51_08925</name>
</gene>
<keyword evidence="4" id="KW-1185">Reference proteome</keyword>
<dbReference type="KEGG" id="saqu:EJC51_08925"/>
<feature type="domain" description="Effector-associated" evidence="2">
    <location>
        <begin position="10"/>
        <end position="93"/>
    </location>
</feature>
<dbReference type="EMBL" id="CP034463">
    <property type="protein sequence ID" value="AZP16224.1"/>
    <property type="molecule type" value="Genomic_DNA"/>
</dbReference>
<dbReference type="Proteomes" id="UP000280197">
    <property type="component" value="Chromosome"/>
</dbReference>
<evidence type="ECO:0000313" key="3">
    <source>
        <dbReference type="EMBL" id="AZP16224.1"/>
    </source>
</evidence>
<name>A0A3S9HVU1_9ACTN</name>
<protein>
    <recommendedName>
        <fullName evidence="5">CHAT domain-containing protein</fullName>
    </recommendedName>
</protein>
<dbReference type="InterPro" id="IPR045430">
    <property type="entry name" value="EAD1"/>
</dbReference>
<dbReference type="InterPro" id="IPR024983">
    <property type="entry name" value="CHAT_dom"/>
</dbReference>
<dbReference type="Pfam" id="PF19955">
    <property type="entry name" value="EAD1"/>
    <property type="match status" value="1"/>
</dbReference>
<organism evidence="3 4">
    <name type="scientific">Streptomyces aquilus</name>
    <dbReference type="NCBI Taxonomy" id="2548456"/>
    <lineage>
        <taxon>Bacteria</taxon>
        <taxon>Bacillati</taxon>
        <taxon>Actinomycetota</taxon>
        <taxon>Actinomycetes</taxon>
        <taxon>Kitasatosporales</taxon>
        <taxon>Streptomycetaceae</taxon>
        <taxon>Streptomyces</taxon>
    </lineage>
</organism>
<dbReference type="AlphaFoldDB" id="A0A3S9HVU1"/>